<dbReference type="GO" id="GO:0006508">
    <property type="term" value="P:proteolysis"/>
    <property type="evidence" value="ECO:0007669"/>
    <property type="project" value="UniProtKB-KW"/>
</dbReference>
<dbReference type="GO" id="GO:0004252">
    <property type="term" value="F:serine-type endopeptidase activity"/>
    <property type="evidence" value="ECO:0007669"/>
    <property type="project" value="UniProtKB-UniRule"/>
</dbReference>
<dbReference type="PANTHER" id="PTHR11757:SF19">
    <property type="entry name" value="PROLYL ENDOPEPTIDASE-LIKE"/>
    <property type="match status" value="1"/>
</dbReference>
<evidence type="ECO:0000256" key="1">
    <source>
        <dbReference type="ARBA" id="ARBA00005228"/>
    </source>
</evidence>
<comment type="similarity">
    <text evidence="1 6">Belongs to the peptidase S9A family.</text>
</comment>
<reference evidence="9" key="1">
    <citation type="submission" date="2021-01" db="EMBL/GenBank/DDBJ databases">
        <authorList>
            <person name="Corre E."/>
            <person name="Pelletier E."/>
            <person name="Niang G."/>
            <person name="Scheremetjew M."/>
            <person name="Finn R."/>
            <person name="Kale V."/>
            <person name="Holt S."/>
            <person name="Cochrane G."/>
            <person name="Meng A."/>
            <person name="Brown T."/>
            <person name="Cohen L."/>
        </authorList>
    </citation>
    <scope>NUCLEOTIDE SEQUENCE</scope>
    <source>
        <strain evidence="9">MM31A-1</strain>
    </source>
</reference>
<dbReference type="Gene3D" id="2.130.10.120">
    <property type="entry name" value="Prolyl oligopeptidase, N-terminal domain"/>
    <property type="match status" value="1"/>
</dbReference>
<dbReference type="PANTHER" id="PTHR11757">
    <property type="entry name" value="PROTEASE FAMILY S9A OLIGOPEPTIDASE"/>
    <property type="match status" value="1"/>
</dbReference>
<dbReference type="InterPro" id="IPR023302">
    <property type="entry name" value="Pept_S9A_N"/>
</dbReference>
<dbReference type="AlphaFoldDB" id="A0A7S3V7M4"/>
<name>A0A7S3V7M4_9STRA</name>
<protein>
    <recommendedName>
        <fullName evidence="6">Prolyl endopeptidase</fullName>
        <ecNumber evidence="6">3.4.21.-</ecNumber>
    </recommendedName>
</protein>
<sequence length="856" mass="96359">MTLLPSSFSSTNTRTTRRICTGTSFQKLALVSLLTTLSSSAAFQPANSTPAFIGSNHRNRTLTRTFTANTNTFKMSATAKPQPPITRRDEEHTVIAGVLPADHPLKSKLIRQSETSTEALLDPPRHIPDAYGWLRDEKRTNTEVLDHLKAENTYTEQITAHLGGLRTKLYDEMIDSIQETDYTTPGNKEGKYYYYTRSNEGESYRMYCRAPVESKSASAPQPKIEWDGTKEAPILPGEECYLNVNELAKDKSYCSVSSVRMSKSQSKMAYAVDYTGDEIYSLVVKNLDTNEVILEDPTLECYGSVVWGGDKAENIVYYLKLDDAQRPFQVWRKYLDGSAEDEMLFEQLDDLFWTGIGKSSDERYLFISTSSSETSEVHYIDLKADAADTETEMKCVAKRRTKVLYDVEHWDGHWIITSNVEETPNMRLMTCKVGEDESQWKDMTMVNDKGEEEKLFDGGYERSLDHVEAFEKYLVASGRFGGIPRVWVMNLGGQGDGLLDVTKSTQLSFDEDAYDVGVNVNYNYDTDRLVLYYDSMTTPPQSLEVSMLDPNNTAERTVIKEKNVPGYVKGQYDCERTTVTSRDGKTDIPVSIVYRRDVMEKHVSTGETVPVHLIGYGSYGACSEADFSATRLTLLNRGMVYVVAHIRGGGEMGRQWYEEPNGAKYLCKKNTFNDFCDIARWLNEEKKMTTPEQLSIEGRSAGGLLIGASINQAPELFGAAILGVPFVDVVCTMTDSSIPLTCGEWEEWGNPNEEKYFDYMMEYSPMNTVKAGAKYPSCLLTGGLHDPRVQFWEPSKFAAELRHSMDNDASGPVCLKIDMTAGHFSASDRYKYLKELSFDYAFLLDQLGLSEVEPTK</sequence>
<dbReference type="EC" id="3.4.21.-" evidence="6"/>
<organism evidence="9">
    <name type="scientific">Chaetoceros debilis</name>
    <dbReference type="NCBI Taxonomy" id="122233"/>
    <lineage>
        <taxon>Eukaryota</taxon>
        <taxon>Sar</taxon>
        <taxon>Stramenopiles</taxon>
        <taxon>Ochrophyta</taxon>
        <taxon>Bacillariophyta</taxon>
        <taxon>Coscinodiscophyceae</taxon>
        <taxon>Chaetocerotophycidae</taxon>
        <taxon>Chaetocerotales</taxon>
        <taxon>Chaetocerotaceae</taxon>
        <taxon>Chaetoceros</taxon>
    </lineage>
</organism>
<evidence type="ECO:0000256" key="4">
    <source>
        <dbReference type="ARBA" id="ARBA00022825"/>
    </source>
</evidence>
<dbReference type="PRINTS" id="PR00862">
    <property type="entry name" value="PROLIGOPTASE"/>
</dbReference>
<evidence type="ECO:0000313" key="9">
    <source>
        <dbReference type="EMBL" id="CAE0461982.1"/>
    </source>
</evidence>
<dbReference type="Gene3D" id="3.40.50.1820">
    <property type="entry name" value="alpha/beta hydrolase"/>
    <property type="match status" value="1"/>
</dbReference>
<accession>A0A7S3V7M4</accession>
<dbReference type="Pfam" id="PF00326">
    <property type="entry name" value="Peptidase_S9"/>
    <property type="match status" value="1"/>
</dbReference>
<evidence type="ECO:0000256" key="6">
    <source>
        <dbReference type="RuleBase" id="RU368024"/>
    </source>
</evidence>
<evidence type="ECO:0000256" key="2">
    <source>
        <dbReference type="ARBA" id="ARBA00022670"/>
    </source>
</evidence>
<evidence type="ECO:0000259" key="7">
    <source>
        <dbReference type="Pfam" id="PF00326"/>
    </source>
</evidence>
<feature type="domain" description="Peptidase S9 prolyl oligopeptidase catalytic" evidence="7">
    <location>
        <begin position="627"/>
        <end position="848"/>
    </location>
</feature>
<dbReference type="EMBL" id="HBIO01008914">
    <property type="protein sequence ID" value="CAE0461982.1"/>
    <property type="molecule type" value="Transcribed_RNA"/>
</dbReference>
<evidence type="ECO:0000256" key="5">
    <source>
        <dbReference type="ARBA" id="ARBA00045448"/>
    </source>
</evidence>
<dbReference type="SUPFAM" id="SSF50993">
    <property type="entry name" value="Peptidase/esterase 'gauge' domain"/>
    <property type="match status" value="1"/>
</dbReference>
<comment type="function">
    <text evidence="5">Serine peptidase whose precise substrate specificity remains unclear. Does not cleave peptides after a arginine or lysine residue. Regulates trans-Golgi network morphology and sorting by regulating the membrane binding of the AP-1 complex. May play a role in the regulation of synaptic vesicle exocytosis.</text>
</comment>
<keyword evidence="2 6" id="KW-0645">Protease</keyword>
<dbReference type="InterPro" id="IPR002470">
    <property type="entry name" value="Peptidase_S9A"/>
</dbReference>
<proteinExistence type="inferred from homology"/>
<evidence type="ECO:0000259" key="8">
    <source>
        <dbReference type="Pfam" id="PF02897"/>
    </source>
</evidence>
<keyword evidence="4 6" id="KW-0720">Serine protease</keyword>
<gene>
    <name evidence="9" type="ORF">CDEB00056_LOCUS6823</name>
</gene>
<keyword evidence="3 6" id="KW-0378">Hydrolase</keyword>
<dbReference type="InterPro" id="IPR029058">
    <property type="entry name" value="AB_hydrolase_fold"/>
</dbReference>
<dbReference type="InterPro" id="IPR051543">
    <property type="entry name" value="Serine_Peptidase_S9A"/>
</dbReference>
<dbReference type="SUPFAM" id="SSF53474">
    <property type="entry name" value="alpha/beta-Hydrolases"/>
    <property type="match status" value="1"/>
</dbReference>
<feature type="domain" description="Peptidase S9A N-terminal" evidence="8">
    <location>
        <begin position="123"/>
        <end position="550"/>
    </location>
</feature>
<dbReference type="InterPro" id="IPR001375">
    <property type="entry name" value="Peptidase_S9_cat"/>
</dbReference>
<evidence type="ECO:0000256" key="3">
    <source>
        <dbReference type="ARBA" id="ARBA00022801"/>
    </source>
</evidence>
<dbReference type="Pfam" id="PF02897">
    <property type="entry name" value="Peptidase_S9_N"/>
    <property type="match status" value="1"/>
</dbReference>